<dbReference type="PANTHER" id="PTHR44516">
    <property type="entry name" value="2-METHYL-6-PHYTYL-1,4-HYDROQUINONE METHYLTRANSFERASE, CHLOROPLASTIC"/>
    <property type="match status" value="1"/>
</dbReference>
<dbReference type="InterPro" id="IPR013216">
    <property type="entry name" value="Methyltransf_11"/>
</dbReference>
<keyword evidence="1" id="KW-1133">Transmembrane helix</keyword>
<proteinExistence type="predicted"/>
<dbReference type="InterPro" id="IPR031164">
    <property type="entry name" value="SAM_MPBQ_MSBQ_MT"/>
</dbReference>
<gene>
    <name evidence="3" type="ORF">EAUS1353_LOCUS1739</name>
</gene>
<dbReference type="InterPro" id="IPR029063">
    <property type="entry name" value="SAM-dependent_MTases_sf"/>
</dbReference>
<dbReference type="GO" id="GO:0032259">
    <property type="term" value="P:methylation"/>
    <property type="evidence" value="ECO:0007669"/>
    <property type="project" value="InterPro"/>
</dbReference>
<dbReference type="Gene3D" id="3.40.50.150">
    <property type="entry name" value="Vaccinia Virus protein VP39"/>
    <property type="match status" value="1"/>
</dbReference>
<dbReference type="EMBL" id="HBGI01002695">
    <property type="protein sequence ID" value="CAD9240001.1"/>
    <property type="molecule type" value="Transcribed_RNA"/>
</dbReference>
<dbReference type="InterPro" id="IPR044649">
    <property type="entry name" value="MPBQ/MSBQ_MT"/>
</dbReference>
<dbReference type="PROSITE" id="PS51734">
    <property type="entry name" value="SAM_MPBQ_MSBQ_MT"/>
    <property type="match status" value="1"/>
</dbReference>
<reference evidence="3" key="1">
    <citation type="submission" date="2021-01" db="EMBL/GenBank/DDBJ databases">
        <authorList>
            <person name="Corre E."/>
            <person name="Pelletier E."/>
            <person name="Niang G."/>
            <person name="Scheremetjew M."/>
            <person name="Finn R."/>
            <person name="Kale V."/>
            <person name="Holt S."/>
            <person name="Cochrane G."/>
            <person name="Meng A."/>
            <person name="Brown T."/>
            <person name="Cohen L."/>
        </authorList>
    </citation>
    <scope>NUCLEOTIDE SEQUENCE</scope>
    <source>
        <strain evidence="3">CCMP3124</strain>
    </source>
</reference>
<dbReference type="Pfam" id="PF08241">
    <property type="entry name" value="Methyltransf_11"/>
    <property type="match status" value="1"/>
</dbReference>
<dbReference type="AlphaFoldDB" id="A0A7S1XH29"/>
<keyword evidence="1" id="KW-0472">Membrane</keyword>
<dbReference type="CDD" id="cd02440">
    <property type="entry name" value="AdoMet_MTases"/>
    <property type="match status" value="1"/>
</dbReference>
<sequence>MMQHKSEALWFYRFLSLVYDRIVNPLHWTRAMRTAALAPAFADFAPRLRVLDAGGGTGFTSEGLVLDYGVPPANIDLLDQSPDQLRVAARKPHLRGVRLQQGDAERLPYPDNSFDRYVSAGSIEYWPHPSRGVAEAFRVLAAGGTATMIGPVRATNALSRFWCDLWMLFPTESDYVRWFRRAGFANIRIQRIGPEPYRGVRRHGLIMGVVVVADKPVFSAPAAAAASAAANADAFADAFVDAAAEQREDDASRPASMGVLRRLLFAGRFALGTVAGFYYFVLPLVVMLFARLFLKKPAAHRRPPLLAVPLELADAL</sequence>
<organism evidence="3">
    <name type="scientific">Erythrolobus australicus</name>
    <dbReference type="NCBI Taxonomy" id="1077150"/>
    <lineage>
        <taxon>Eukaryota</taxon>
        <taxon>Rhodophyta</taxon>
        <taxon>Bangiophyceae</taxon>
        <taxon>Porphyridiales</taxon>
        <taxon>Porphyridiaceae</taxon>
        <taxon>Erythrolobus</taxon>
    </lineage>
</organism>
<feature type="transmembrane region" description="Helical" evidence="1">
    <location>
        <begin position="269"/>
        <end position="294"/>
    </location>
</feature>
<name>A0A7S1XH29_9RHOD</name>
<evidence type="ECO:0000259" key="2">
    <source>
        <dbReference type="PROSITE" id="PS51734"/>
    </source>
</evidence>
<accession>A0A7S1XH29</accession>
<evidence type="ECO:0000313" key="3">
    <source>
        <dbReference type="EMBL" id="CAD9240001.1"/>
    </source>
</evidence>
<feature type="domain" description="MPBQ/MBSQ family SAM-binding methyltransferase profile" evidence="2">
    <location>
        <begin position="1"/>
        <end position="212"/>
    </location>
</feature>
<dbReference type="SUPFAM" id="SSF53335">
    <property type="entry name" value="S-adenosyl-L-methionine-dependent methyltransferases"/>
    <property type="match status" value="1"/>
</dbReference>
<keyword evidence="1" id="KW-0812">Transmembrane</keyword>
<dbReference type="PANTHER" id="PTHR44516:SF11">
    <property type="entry name" value="2-METHYL-6-PHYTYL-1,4-HYDROQUINONE METHYLTRANSFERASE 2, CHLOROPLASTIC"/>
    <property type="match status" value="1"/>
</dbReference>
<dbReference type="GO" id="GO:0051741">
    <property type="term" value="F:2-methyl-6-phytyl-1,4-benzoquinone methyltransferase activity"/>
    <property type="evidence" value="ECO:0007669"/>
    <property type="project" value="InterPro"/>
</dbReference>
<evidence type="ECO:0000256" key="1">
    <source>
        <dbReference type="SAM" id="Phobius"/>
    </source>
</evidence>
<protein>
    <recommendedName>
        <fullName evidence="2">MPBQ/MBSQ family SAM-binding methyltransferase profile domain-containing protein</fullName>
    </recommendedName>
</protein>